<organism evidence="1 2">
    <name type="scientific">Gordonia sputi NBRC 100414</name>
    <dbReference type="NCBI Taxonomy" id="1089453"/>
    <lineage>
        <taxon>Bacteria</taxon>
        <taxon>Bacillati</taxon>
        <taxon>Actinomycetota</taxon>
        <taxon>Actinomycetes</taxon>
        <taxon>Mycobacteriales</taxon>
        <taxon>Gordoniaceae</taxon>
        <taxon>Gordonia</taxon>
    </lineage>
</organism>
<accession>H5TXP2</accession>
<name>H5TXP2_9ACTN</name>
<proteinExistence type="predicted"/>
<dbReference type="EMBL" id="BAFC01000040">
    <property type="protein sequence ID" value="GAB38250.1"/>
    <property type="molecule type" value="Genomic_DNA"/>
</dbReference>
<dbReference type="Proteomes" id="UP000005845">
    <property type="component" value="Unassembled WGS sequence"/>
</dbReference>
<protein>
    <submittedName>
        <fullName evidence="1">Uncharacterized protein</fullName>
    </submittedName>
</protein>
<reference evidence="1 2" key="1">
    <citation type="submission" date="2012-02" db="EMBL/GenBank/DDBJ databases">
        <title>Whole genome shotgun sequence of Gordonia sputi NBRC 100414.</title>
        <authorList>
            <person name="Yoshida I."/>
            <person name="Hosoyama A."/>
            <person name="Tsuchikane K."/>
            <person name="Katsumata H."/>
            <person name="Yamazaki S."/>
            <person name="Fujita N."/>
        </authorList>
    </citation>
    <scope>NUCLEOTIDE SEQUENCE [LARGE SCALE GENOMIC DNA]</scope>
    <source>
        <strain evidence="1 2">NBRC 100414</strain>
    </source>
</reference>
<evidence type="ECO:0000313" key="1">
    <source>
        <dbReference type="EMBL" id="GAB38250.1"/>
    </source>
</evidence>
<feature type="non-terminal residue" evidence="1">
    <location>
        <position position="1"/>
    </location>
</feature>
<sequence>PSYFSESGGDDLVRHASAAYDLSILALIDNYLDDEGPGVGCRLRLLSGDVEIQGESSDSAWPSGDHEPMERRLFGPDELDEVLNDVRWKSHHARAHWFWRVECDQEGEVDSGEAVWVVEYFDRPIPDDPIFDEPDEYDRFVAGIWNPWPITPRTRFVLWQAMAILSSTLELELGVWDGTNAASNSSHVIGEFPRSVQSQQRDWWVQMLRSGERLVEALRTGESWNPRTP</sequence>
<evidence type="ECO:0000313" key="2">
    <source>
        <dbReference type="Proteomes" id="UP000005845"/>
    </source>
</evidence>
<dbReference type="AlphaFoldDB" id="H5TXP2"/>
<keyword evidence="2" id="KW-1185">Reference proteome</keyword>
<feature type="non-terminal residue" evidence="1">
    <location>
        <position position="229"/>
    </location>
</feature>
<comment type="caution">
    <text evidence="1">The sequence shown here is derived from an EMBL/GenBank/DDBJ whole genome shotgun (WGS) entry which is preliminary data.</text>
</comment>
<gene>
    <name evidence="1" type="ORF">GOSPT_040_00010</name>
</gene>
<dbReference type="RefSeq" id="WP_005203823.1">
    <property type="nucleotide sequence ID" value="NZ_BAFC01000040.1"/>
</dbReference>